<sequence length="46" mass="5461">MSHINSVDIIVFNVMVTDSVFTDFYGHRLPLLSYRIVNLTKFKWDK</sequence>
<gene>
    <name evidence="1" type="ORF">ICEPALBAN1_0061</name>
</gene>
<reference evidence="1" key="1">
    <citation type="journal article" date="2009" name="PLoS Genet.">
        <title>Comparative ICE genomics: insights into the evolution of the SXT/R391 family of ICEs.</title>
        <authorList>
            <person name="Wozniak R.A."/>
            <person name="Fouts D.E."/>
            <person name="Spagnoletti M."/>
            <person name="Colombo M.M."/>
            <person name="Ceccarelli D."/>
            <person name="Garriss G."/>
            <person name="Dery C."/>
            <person name="Burrus V."/>
            <person name="Waldor M.K."/>
        </authorList>
    </citation>
    <scope>NUCLEOTIDE SEQUENCE</scope>
    <source>
        <strain evidence="1">Ban1</strain>
    </source>
</reference>
<organism evidence="1">
    <name type="scientific">Providencia alcalifaciens Ban1</name>
    <dbReference type="NCBI Taxonomy" id="663916"/>
    <lineage>
        <taxon>Bacteria</taxon>
        <taxon>Pseudomonadati</taxon>
        <taxon>Pseudomonadota</taxon>
        <taxon>Gammaproteobacteria</taxon>
        <taxon>Enterobacterales</taxon>
        <taxon>Morganellaceae</taxon>
        <taxon>Providencia</taxon>
    </lineage>
</organism>
<dbReference type="EMBL" id="GQ463139">
    <property type="protein sequence ID" value="ACV96115.1"/>
    <property type="molecule type" value="Genomic_DNA"/>
</dbReference>
<accession>C9E4G8</accession>
<evidence type="ECO:0000313" key="1">
    <source>
        <dbReference type="EMBL" id="ACV96115.1"/>
    </source>
</evidence>
<name>C9E4G8_9GAMM</name>
<reference evidence="1" key="2">
    <citation type="submission" date="2009-08" db="EMBL/GenBank/DDBJ databases">
        <title>Providencia alcalifaciens ICEPalBan1.</title>
        <authorList>
            <person name="Fouts D."/>
            <person name="Durkin S."/>
            <person name="Wozniak R."/>
            <person name="Waldor M."/>
        </authorList>
    </citation>
    <scope>NUCLEOTIDE SEQUENCE</scope>
    <source>
        <strain evidence="1">Ban1</strain>
    </source>
</reference>
<dbReference type="AlphaFoldDB" id="C9E4G8"/>
<protein>
    <submittedName>
        <fullName evidence="1">Uncharacterized protein</fullName>
    </submittedName>
</protein>
<proteinExistence type="predicted"/>